<evidence type="ECO:0000256" key="1">
    <source>
        <dbReference type="SAM" id="MobiDB-lite"/>
    </source>
</evidence>
<evidence type="ECO:0000313" key="2">
    <source>
        <dbReference type="EMBL" id="CAE6405745.1"/>
    </source>
</evidence>
<dbReference type="AlphaFoldDB" id="A0A8H3A559"/>
<gene>
    <name evidence="2" type="ORF">RDB_LOCUS39528</name>
</gene>
<feature type="region of interest" description="Disordered" evidence="1">
    <location>
        <begin position="267"/>
        <end position="306"/>
    </location>
</feature>
<evidence type="ECO:0000313" key="3">
    <source>
        <dbReference type="Proteomes" id="UP000663843"/>
    </source>
</evidence>
<comment type="caution">
    <text evidence="2">The sequence shown here is derived from an EMBL/GenBank/DDBJ whole genome shotgun (WGS) entry which is preliminary data.</text>
</comment>
<accession>A0A8H3A559</accession>
<dbReference type="EMBL" id="CAJMWT010001498">
    <property type="protein sequence ID" value="CAE6405745.1"/>
    <property type="molecule type" value="Genomic_DNA"/>
</dbReference>
<reference evidence="2" key="1">
    <citation type="submission" date="2021-01" db="EMBL/GenBank/DDBJ databases">
        <authorList>
            <person name="Kaushik A."/>
        </authorList>
    </citation>
    <scope>NUCLEOTIDE SEQUENCE</scope>
    <source>
        <strain evidence="2">AG2-2IIIB</strain>
    </source>
</reference>
<name>A0A8H3A559_9AGAM</name>
<dbReference type="Proteomes" id="UP000663843">
    <property type="component" value="Unassembled WGS sequence"/>
</dbReference>
<proteinExistence type="predicted"/>
<organism evidence="2 3">
    <name type="scientific">Rhizoctonia solani</name>
    <dbReference type="NCBI Taxonomy" id="456999"/>
    <lineage>
        <taxon>Eukaryota</taxon>
        <taxon>Fungi</taxon>
        <taxon>Dikarya</taxon>
        <taxon>Basidiomycota</taxon>
        <taxon>Agaricomycotina</taxon>
        <taxon>Agaricomycetes</taxon>
        <taxon>Cantharellales</taxon>
        <taxon>Ceratobasidiaceae</taxon>
        <taxon>Rhizoctonia</taxon>
    </lineage>
</organism>
<feature type="non-terminal residue" evidence="2">
    <location>
        <position position="1"/>
    </location>
</feature>
<sequence length="434" mass="49366">MSATYPVATDYVYIPGSSNISDSQFGVHTSSLDQDWWRSAESVALCSIATSEQDVLTRGKRCLITGVPISVETVHLMAKCAKIHEIRKLQYAFGRKLDINSRWFCIYYLHRLFDKGRYKWALIPTPDVITRIADKLVTEQERRLDLNIQGPWLDYRQADWFPITKAGIDCYFVPLGMADVPYYPFLRLRSLDEPSAPPGFRQFDPPDFEGFPILRVRAHPYALILNAFPKLKARLRSNHALPPIVADRYNKIDYIYYILTGAPELEDDSEAANGSNATDICSRLRPHTPSWNTNQSTDSDEDSAEQDDYNDLFETAYDDNKNMIVDPLLPDSTSERPGILLKEAGSALPYPRPLFVELKHQDVSKWAAGVERARGLDGLVELEGDLSPMTKQYAAEPGRAPPMVTWYERESKLGFWYAVLPDVKRRGVLSSNDW</sequence>
<protein>
    <submittedName>
        <fullName evidence="2">Uncharacterized protein</fullName>
    </submittedName>
</protein>